<dbReference type="InterPro" id="IPR003661">
    <property type="entry name" value="HisK_dim/P_dom"/>
</dbReference>
<dbReference type="SUPFAM" id="SSF158472">
    <property type="entry name" value="HAMP domain-like"/>
    <property type="match status" value="1"/>
</dbReference>
<keyword evidence="10 11" id="KW-0472">Membrane</keyword>
<dbReference type="PANTHER" id="PTHR45436:SF5">
    <property type="entry name" value="SENSOR HISTIDINE KINASE TRCS"/>
    <property type="match status" value="1"/>
</dbReference>
<dbReference type="SMART" id="SM00304">
    <property type="entry name" value="HAMP"/>
    <property type="match status" value="1"/>
</dbReference>
<dbReference type="FunFam" id="3.30.565.10:FF:000006">
    <property type="entry name" value="Sensor histidine kinase WalK"/>
    <property type="match status" value="1"/>
</dbReference>
<evidence type="ECO:0000256" key="11">
    <source>
        <dbReference type="SAM" id="Phobius"/>
    </source>
</evidence>
<dbReference type="Pfam" id="PF00672">
    <property type="entry name" value="HAMP"/>
    <property type="match status" value="1"/>
</dbReference>
<dbReference type="CDD" id="cd00075">
    <property type="entry name" value="HATPase"/>
    <property type="match status" value="1"/>
</dbReference>
<comment type="subcellular location">
    <subcellularLocation>
        <location evidence="2">Membrane</location>
    </subcellularLocation>
</comment>
<dbReference type="SMART" id="SM00388">
    <property type="entry name" value="HisKA"/>
    <property type="match status" value="1"/>
</dbReference>
<name>A0A1X1DD93_9GAMM</name>
<keyword evidence="4" id="KW-0597">Phosphoprotein</keyword>
<dbReference type="SUPFAM" id="SSF47384">
    <property type="entry name" value="Homodimeric domain of signal transducing histidine kinase"/>
    <property type="match status" value="1"/>
</dbReference>
<evidence type="ECO:0000256" key="10">
    <source>
        <dbReference type="ARBA" id="ARBA00023136"/>
    </source>
</evidence>
<dbReference type="InterPro" id="IPR003660">
    <property type="entry name" value="HAMP_dom"/>
</dbReference>
<dbReference type="EC" id="2.7.13.3" evidence="3"/>
<dbReference type="RefSeq" id="WP_128599696.1">
    <property type="nucleotide sequence ID" value="NZ_MLFS01000005.1"/>
</dbReference>
<dbReference type="STRING" id="1076551.HA48_02850"/>
<dbReference type="InterPro" id="IPR050428">
    <property type="entry name" value="TCS_sensor_his_kinase"/>
</dbReference>
<evidence type="ECO:0000313" key="15">
    <source>
        <dbReference type="Proteomes" id="UP000193104"/>
    </source>
</evidence>
<dbReference type="CDD" id="cd06225">
    <property type="entry name" value="HAMP"/>
    <property type="match status" value="1"/>
</dbReference>
<accession>A0A1X1DD93</accession>
<comment type="caution">
    <text evidence="14">The sequence shown here is derived from an EMBL/GenBank/DDBJ whole genome shotgun (WGS) entry which is preliminary data.</text>
</comment>
<dbReference type="GO" id="GO:0000155">
    <property type="term" value="F:phosphorelay sensor kinase activity"/>
    <property type="evidence" value="ECO:0007669"/>
    <property type="project" value="InterPro"/>
</dbReference>
<keyword evidence="6 11" id="KW-0812">Transmembrane</keyword>
<reference evidence="14 15" key="1">
    <citation type="journal article" date="2017" name="Antonie Van Leeuwenhoek">
        <title>Phylogenomic resolution of the bacterial genus Pantoea and its relationship with Erwinia and Tatumella.</title>
        <authorList>
            <person name="Palmer M."/>
            <person name="Steenkamp E.T."/>
            <person name="Coetzee M.P."/>
            <person name="Chan W.Y."/>
            <person name="van Zyl E."/>
            <person name="De Maayer P."/>
            <person name="Coutinho T.A."/>
            <person name="Blom J."/>
            <person name="Smits T.H."/>
            <person name="Duffy B."/>
            <person name="Venter S.N."/>
        </authorList>
    </citation>
    <scope>NUCLEOTIDE SEQUENCE [LARGE SCALE GENOMIC DNA]</scope>
    <source>
        <strain evidence="14 15">LMG 26277</strain>
    </source>
</reference>
<sequence>MNNAGLSRHLAWLLVHVTAASIVLSFLVYYVWDAISSLIDPATIEGNEATTRDWIMFAISTLLSLMVAVFAAMRFARKLLLPLNSLAESARKIAGGELSARAHNGDHRLREISAMVADFNSMAAQLEKTSGEITTWNAAIAHELRTPVTILQGRLQGLADGVFTPDHALFVNLVKQTDGLARLIEDLRTLSLADSGHMLLHPEYVVLDREIRAVAELMRASLAERNLSLVLELDDVTLHGDAARIRQALLALLDNAQRYATPGIVRIACYQQKACIAISVEDEGPGIPAEIETSLFDPFTRGDRSRSRASGGTGLGLAVVKAIITAHGGAITCSAGIMGGTRFTLLLPCDHDGSERGSAMPDGR</sequence>
<keyword evidence="5" id="KW-0808">Transferase</keyword>
<dbReference type="PANTHER" id="PTHR45436">
    <property type="entry name" value="SENSOR HISTIDINE KINASE YKOH"/>
    <property type="match status" value="1"/>
</dbReference>
<dbReference type="SMART" id="SM00387">
    <property type="entry name" value="HATPase_c"/>
    <property type="match status" value="1"/>
</dbReference>
<evidence type="ECO:0000256" key="4">
    <source>
        <dbReference type="ARBA" id="ARBA00022553"/>
    </source>
</evidence>
<dbReference type="InterPro" id="IPR036890">
    <property type="entry name" value="HATPase_C_sf"/>
</dbReference>
<evidence type="ECO:0000259" key="13">
    <source>
        <dbReference type="PROSITE" id="PS50885"/>
    </source>
</evidence>
<evidence type="ECO:0000256" key="8">
    <source>
        <dbReference type="ARBA" id="ARBA00022989"/>
    </source>
</evidence>
<dbReference type="InterPro" id="IPR005467">
    <property type="entry name" value="His_kinase_dom"/>
</dbReference>
<dbReference type="SUPFAM" id="SSF55874">
    <property type="entry name" value="ATPase domain of HSP90 chaperone/DNA topoisomerase II/histidine kinase"/>
    <property type="match status" value="1"/>
</dbReference>
<comment type="catalytic activity">
    <reaction evidence="1">
        <text>ATP + protein L-histidine = ADP + protein N-phospho-L-histidine.</text>
        <dbReference type="EC" id="2.7.13.3"/>
    </reaction>
</comment>
<evidence type="ECO:0000259" key="12">
    <source>
        <dbReference type="PROSITE" id="PS50109"/>
    </source>
</evidence>
<dbReference type="Proteomes" id="UP000193104">
    <property type="component" value="Unassembled WGS sequence"/>
</dbReference>
<dbReference type="PRINTS" id="PR00344">
    <property type="entry name" value="BCTRLSENSOR"/>
</dbReference>
<dbReference type="AlphaFoldDB" id="A0A1X1DD93"/>
<dbReference type="Gene3D" id="1.10.287.130">
    <property type="match status" value="1"/>
</dbReference>
<keyword evidence="8 11" id="KW-1133">Transmembrane helix</keyword>
<dbReference type="Pfam" id="PF02518">
    <property type="entry name" value="HATPase_c"/>
    <property type="match status" value="1"/>
</dbReference>
<feature type="domain" description="Histidine kinase" evidence="12">
    <location>
        <begin position="139"/>
        <end position="351"/>
    </location>
</feature>
<evidence type="ECO:0000256" key="5">
    <source>
        <dbReference type="ARBA" id="ARBA00022679"/>
    </source>
</evidence>
<dbReference type="OrthoDB" id="9804645at2"/>
<dbReference type="CDD" id="cd00082">
    <property type="entry name" value="HisKA"/>
    <property type="match status" value="1"/>
</dbReference>
<evidence type="ECO:0000256" key="2">
    <source>
        <dbReference type="ARBA" id="ARBA00004370"/>
    </source>
</evidence>
<evidence type="ECO:0000256" key="7">
    <source>
        <dbReference type="ARBA" id="ARBA00022777"/>
    </source>
</evidence>
<dbReference type="InterPro" id="IPR004358">
    <property type="entry name" value="Sig_transdc_His_kin-like_C"/>
</dbReference>
<evidence type="ECO:0000256" key="9">
    <source>
        <dbReference type="ARBA" id="ARBA00023012"/>
    </source>
</evidence>
<proteinExistence type="predicted"/>
<dbReference type="GO" id="GO:0005886">
    <property type="term" value="C:plasma membrane"/>
    <property type="evidence" value="ECO:0007669"/>
    <property type="project" value="UniProtKB-ARBA"/>
</dbReference>
<evidence type="ECO:0000256" key="6">
    <source>
        <dbReference type="ARBA" id="ARBA00022692"/>
    </source>
</evidence>
<feature type="transmembrane region" description="Helical" evidence="11">
    <location>
        <begin position="54"/>
        <end position="76"/>
    </location>
</feature>
<dbReference type="PROSITE" id="PS50109">
    <property type="entry name" value="HIS_KIN"/>
    <property type="match status" value="1"/>
</dbReference>
<dbReference type="InterPro" id="IPR003594">
    <property type="entry name" value="HATPase_dom"/>
</dbReference>
<dbReference type="Pfam" id="PF00512">
    <property type="entry name" value="HisKA"/>
    <property type="match status" value="1"/>
</dbReference>
<evidence type="ECO:0000256" key="1">
    <source>
        <dbReference type="ARBA" id="ARBA00000085"/>
    </source>
</evidence>
<organism evidence="14 15">
    <name type="scientific">Pantoea wallisii</name>
    <dbReference type="NCBI Taxonomy" id="1076551"/>
    <lineage>
        <taxon>Bacteria</taxon>
        <taxon>Pseudomonadati</taxon>
        <taxon>Pseudomonadota</taxon>
        <taxon>Gammaproteobacteria</taxon>
        <taxon>Enterobacterales</taxon>
        <taxon>Erwiniaceae</taxon>
        <taxon>Pantoea</taxon>
    </lineage>
</organism>
<keyword evidence="9" id="KW-0902">Two-component regulatory system</keyword>
<evidence type="ECO:0000256" key="3">
    <source>
        <dbReference type="ARBA" id="ARBA00012438"/>
    </source>
</evidence>
<feature type="transmembrane region" description="Helical" evidence="11">
    <location>
        <begin position="12"/>
        <end position="32"/>
    </location>
</feature>
<dbReference type="Gene3D" id="6.10.340.10">
    <property type="match status" value="1"/>
</dbReference>
<keyword evidence="15" id="KW-1185">Reference proteome</keyword>
<protein>
    <recommendedName>
        <fullName evidence="3">histidine kinase</fullName>
        <ecNumber evidence="3">2.7.13.3</ecNumber>
    </recommendedName>
</protein>
<dbReference type="PROSITE" id="PS50885">
    <property type="entry name" value="HAMP"/>
    <property type="match status" value="1"/>
</dbReference>
<dbReference type="Gene3D" id="3.30.565.10">
    <property type="entry name" value="Histidine kinase-like ATPase, C-terminal domain"/>
    <property type="match status" value="1"/>
</dbReference>
<keyword evidence="7" id="KW-0418">Kinase</keyword>
<gene>
    <name evidence="14" type="ORF">HA48_02850</name>
</gene>
<dbReference type="EMBL" id="MLFS01000005">
    <property type="protein sequence ID" value="ORM74659.1"/>
    <property type="molecule type" value="Genomic_DNA"/>
</dbReference>
<feature type="domain" description="HAMP" evidence="13">
    <location>
        <begin position="77"/>
        <end position="131"/>
    </location>
</feature>
<dbReference type="InterPro" id="IPR036097">
    <property type="entry name" value="HisK_dim/P_sf"/>
</dbReference>
<evidence type="ECO:0000313" key="14">
    <source>
        <dbReference type="EMBL" id="ORM74659.1"/>
    </source>
</evidence>